<keyword evidence="4" id="KW-1185">Reference proteome</keyword>
<dbReference type="Pfam" id="PF03881">
    <property type="entry name" value="Fructosamin_kin"/>
    <property type="match status" value="1"/>
</dbReference>
<comment type="catalytic activity">
    <reaction evidence="2">
        <text>N(6)-D-ribulosyl-L-lysyl-[protein] + ATP = N(6)-(3-O-phospho-D-ribulosyl)-L-lysyl-[protein] + ADP + H(+)</text>
        <dbReference type="Rhea" id="RHEA:48432"/>
        <dbReference type="Rhea" id="RHEA-COMP:12103"/>
        <dbReference type="Rhea" id="RHEA-COMP:12104"/>
        <dbReference type="ChEBI" id="CHEBI:15378"/>
        <dbReference type="ChEBI" id="CHEBI:30616"/>
        <dbReference type="ChEBI" id="CHEBI:90418"/>
        <dbReference type="ChEBI" id="CHEBI:90420"/>
        <dbReference type="ChEBI" id="CHEBI:456216"/>
        <dbReference type="EC" id="2.7.1.172"/>
    </reaction>
    <physiologicalReaction direction="left-to-right" evidence="2">
        <dbReference type="Rhea" id="RHEA:48433"/>
    </physiologicalReaction>
</comment>
<dbReference type="EMBL" id="JAUKUA010000002">
    <property type="protein sequence ID" value="KAK0725976.1"/>
    <property type="molecule type" value="Genomic_DNA"/>
</dbReference>
<dbReference type="PANTHER" id="PTHR12149">
    <property type="entry name" value="FRUCTOSAMINE 3 KINASE-RELATED PROTEIN"/>
    <property type="match status" value="1"/>
</dbReference>
<evidence type="ECO:0000313" key="4">
    <source>
        <dbReference type="Proteomes" id="UP001172102"/>
    </source>
</evidence>
<proteinExistence type="predicted"/>
<gene>
    <name evidence="3" type="ORF">B0H67DRAFT_509060</name>
</gene>
<keyword evidence="3" id="KW-0808">Transferase</keyword>
<dbReference type="Proteomes" id="UP001172102">
    <property type="component" value="Unassembled WGS sequence"/>
</dbReference>
<sequence length="413" mass="46360">MADVQTRDVPVPKQLENDNKYSAIINQAAFLQNQDVHVEDEADDEPEPISIKEMLVRLDGVFPMDEAVIEAQLEALPKGTKFLSAERFGTSAWTVTGRIMALESDGSERPYFLKVAYGEHGRIMLNGEWESSKMIYGIMPDFIPIPYGFGRYRIGKPATYFYLSEFVDMDVTTAPDPAEWAARLAAMHKASVSPTGKFGFPVKTCDGKLAHTVDWDASWASFYRKLLLGVCKLDLETNGPWPELERATAQVCDVVIPRLLDNLRTSDGEPIKPCIIHGDLWEGNMGINMETGDTLLFDAGSYFAHNEMELGHWRCEFSSVFRAKVYTRHYLRTYPAAVPVDEFDDRNRLYSLKGAINYSAGHPGTPLRKTAYNNMCYLCEKYAPVDGIDKYDPMIDPSITGARIVPHLAEGLI</sequence>
<organism evidence="3 4">
    <name type="scientific">Lasiosphaeris hirsuta</name>
    <dbReference type="NCBI Taxonomy" id="260670"/>
    <lineage>
        <taxon>Eukaryota</taxon>
        <taxon>Fungi</taxon>
        <taxon>Dikarya</taxon>
        <taxon>Ascomycota</taxon>
        <taxon>Pezizomycotina</taxon>
        <taxon>Sordariomycetes</taxon>
        <taxon>Sordariomycetidae</taxon>
        <taxon>Sordariales</taxon>
        <taxon>Lasiosphaeriaceae</taxon>
        <taxon>Lasiosphaeris</taxon>
    </lineage>
</organism>
<dbReference type="PANTHER" id="PTHR12149:SF8">
    <property type="entry name" value="PROTEIN-RIBULOSAMINE 3-KINASE"/>
    <property type="match status" value="1"/>
</dbReference>
<keyword evidence="3" id="KW-0418">Kinase</keyword>
<dbReference type="InterPro" id="IPR016477">
    <property type="entry name" value="Fructo-/Ketosamine-3-kinase"/>
</dbReference>
<dbReference type="Gene3D" id="3.90.1200.10">
    <property type="match status" value="1"/>
</dbReference>
<dbReference type="SUPFAM" id="SSF56112">
    <property type="entry name" value="Protein kinase-like (PK-like)"/>
    <property type="match status" value="1"/>
</dbReference>
<dbReference type="InterPro" id="IPR011009">
    <property type="entry name" value="Kinase-like_dom_sf"/>
</dbReference>
<reference evidence="3" key="1">
    <citation type="submission" date="2023-06" db="EMBL/GenBank/DDBJ databases">
        <title>Genome-scale phylogeny and comparative genomics of the fungal order Sordariales.</title>
        <authorList>
            <consortium name="Lawrence Berkeley National Laboratory"/>
            <person name="Hensen N."/>
            <person name="Bonometti L."/>
            <person name="Westerberg I."/>
            <person name="Brannstrom I.O."/>
            <person name="Guillou S."/>
            <person name="Cros-Aarteil S."/>
            <person name="Calhoun S."/>
            <person name="Haridas S."/>
            <person name="Kuo A."/>
            <person name="Mondo S."/>
            <person name="Pangilinan J."/>
            <person name="Riley R."/>
            <person name="Labutti K."/>
            <person name="Andreopoulos B."/>
            <person name="Lipzen A."/>
            <person name="Chen C."/>
            <person name="Yanf M."/>
            <person name="Daum C."/>
            <person name="Ng V."/>
            <person name="Clum A."/>
            <person name="Steindorff A."/>
            <person name="Ohm R."/>
            <person name="Martin F."/>
            <person name="Silar P."/>
            <person name="Natvig D."/>
            <person name="Lalanne C."/>
            <person name="Gautier V."/>
            <person name="Ament-Velasquez S.L."/>
            <person name="Kruys A."/>
            <person name="Hutchinson M.I."/>
            <person name="Powell A.J."/>
            <person name="Barry K."/>
            <person name="Miller A.N."/>
            <person name="Grigoriev I.V."/>
            <person name="Debuchy R."/>
            <person name="Gladieux P."/>
            <person name="Thoren M.H."/>
            <person name="Johannesson H."/>
        </authorList>
    </citation>
    <scope>NUCLEOTIDE SEQUENCE</scope>
    <source>
        <strain evidence="3">SMH4607-1</strain>
    </source>
</reference>
<name>A0AA40E6M5_9PEZI</name>
<evidence type="ECO:0000256" key="2">
    <source>
        <dbReference type="ARBA" id="ARBA00048655"/>
    </source>
</evidence>
<evidence type="ECO:0000256" key="1">
    <source>
        <dbReference type="ARBA" id="ARBA00011961"/>
    </source>
</evidence>
<dbReference type="AlphaFoldDB" id="A0AA40E6M5"/>
<accession>A0AA40E6M5</accession>
<evidence type="ECO:0000313" key="3">
    <source>
        <dbReference type="EMBL" id="KAK0725976.1"/>
    </source>
</evidence>
<dbReference type="EC" id="2.7.1.172" evidence="1"/>
<dbReference type="GO" id="GO:0102193">
    <property type="term" value="F:protein-ribulosamine 3-kinase activity"/>
    <property type="evidence" value="ECO:0007669"/>
    <property type="project" value="UniProtKB-EC"/>
</dbReference>
<comment type="caution">
    <text evidence="3">The sequence shown here is derived from an EMBL/GenBank/DDBJ whole genome shotgun (WGS) entry which is preliminary data.</text>
</comment>
<dbReference type="GO" id="GO:0016301">
    <property type="term" value="F:kinase activity"/>
    <property type="evidence" value="ECO:0007669"/>
    <property type="project" value="UniProtKB-KW"/>
</dbReference>
<protein>
    <recommendedName>
        <fullName evidence="1">protein-ribulosamine 3-kinase</fullName>
        <ecNumber evidence="1">2.7.1.172</ecNumber>
    </recommendedName>
</protein>